<evidence type="ECO:0000256" key="10">
    <source>
        <dbReference type="ARBA" id="ARBA00022777"/>
    </source>
</evidence>
<dbReference type="EMBL" id="AMSG01000002">
    <property type="protein sequence ID" value="EKF56405.1"/>
    <property type="molecule type" value="Genomic_DNA"/>
</dbReference>
<comment type="similarity">
    <text evidence="2">Belongs to the CpsD/CapB family.</text>
</comment>
<dbReference type="eggNOG" id="COG3206">
    <property type="taxonomic scope" value="Bacteria"/>
</dbReference>
<dbReference type="Pfam" id="PF13614">
    <property type="entry name" value="AAA_31"/>
    <property type="match status" value="1"/>
</dbReference>
<comment type="subcellular location">
    <subcellularLocation>
        <location evidence="1">Cell inner membrane</location>
        <topology evidence="1">Multi-pass membrane protein</topology>
    </subcellularLocation>
</comment>
<reference evidence="19 20" key="1">
    <citation type="journal article" date="2012" name="J. Bacteriol.">
        <title>Genome Sequence of Galbibacter marinum Type Strain ck-I2-15.</title>
        <authorList>
            <person name="Lai Q."/>
            <person name="Li C."/>
            <person name="Shao Z."/>
        </authorList>
    </citation>
    <scope>NUCLEOTIDE SEQUENCE [LARGE SCALE GENOMIC DNA]</scope>
    <source>
        <strain evidence="20">ck-I2-15</strain>
    </source>
</reference>
<feature type="domain" description="Polysaccharide chain length determinant N-terminal" evidence="17">
    <location>
        <begin position="24"/>
        <end position="107"/>
    </location>
</feature>
<comment type="caution">
    <text evidence="19">The sequence shown here is derived from an EMBL/GenBank/DDBJ whole genome shotgun (WGS) entry which is preliminary data.</text>
</comment>
<evidence type="ECO:0000313" key="20">
    <source>
        <dbReference type="Proteomes" id="UP000007364"/>
    </source>
</evidence>
<dbReference type="AlphaFoldDB" id="K2PUR6"/>
<dbReference type="OrthoDB" id="9794577at2"/>
<evidence type="ECO:0000313" key="19">
    <source>
        <dbReference type="EMBL" id="EKF56405.1"/>
    </source>
</evidence>
<comment type="similarity">
    <text evidence="3">Belongs to the etk/wzc family.</text>
</comment>
<dbReference type="InterPro" id="IPR050445">
    <property type="entry name" value="Bact_polysacc_biosynth/exp"/>
</dbReference>
<dbReference type="Pfam" id="PF02706">
    <property type="entry name" value="Wzz"/>
    <property type="match status" value="1"/>
</dbReference>
<evidence type="ECO:0000256" key="9">
    <source>
        <dbReference type="ARBA" id="ARBA00022741"/>
    </source>
</evidence>
<evidence type="ECO:0000256" key="14">
    <source>
        <dbReference type="ARBA" id="ARBA00023137"/>
    </source>
</evidence>
<dbReference type="GO" id="GO:0005886">
    <property type="term" value="C:plasma membrane"/>
    <property type="evidence" value="ECO:0007669"/>
    <property type="project" value="UniProtKB-SubCell"/>
</dbReference>
<organism evidence="19 20">
    <name type="scientific">Galbibacter marinus</name>
    <dbReference type="NCBI Taxonomy" id="555500"/>
    <lineage>
        <taxon>Bacteria</taxon>
        <taxon>Pseudomonadati</taxon>
        <taxon>Bacteroidota</taxon>
        <taxon>Flavobacteriia</taxon>
        <taxon>Flavobacteriales</taxon>
        <taxon>Flavobacteriaceae</taxon>
        <taxon>Galbibacter</taxon>
    </lineage>
</organism>
<keyword evidence="9" id="KW-0547">Nucleotide-binding</keyword>
<evidence type="ECO:0000259" key="17">
    <source>
        <dbReference type="Pfam" id="PF02706"/>
    </source>
</evidence>
<keyword evidence="10" id="KW-0418">Kinase</keyword>
<evidence type="ECO:0000256" key="1">
    <source>
        <dbReference type="ARBA" id="ARBA00004429"/>
    </source>
</evidence>
<evidence type="ECO:0000256" key="11">
    <source>
        <dbReference type="ARBA" id="ARBA00022840"/>
    </source>
</evidence>
<keyword evidence="13 16" id="KW-0472">Membrane</keyword>
<comment type="catalytic activity">
    <reaction evidence="15">
        <text>L-tyrosyl-[protein] + ATP = O-phospho-L-tyrosyl-[protein] + ADP + H(+)</text>
        <dbReference type="Rhea" id="RHEA:10596"/>
        <dbReference type="Rhea" id="RHEA-COMP:10136"/>
        <dbReference type="Rhea" id="RHEA-COMP:20101"/>
        <dbReference type="ChEBI" id="CHEBI:15378"/>
        <dbReference type="ChEBI" id="CHEBI:30616"/>
        <dbReference type="ChEBI" id="CHEBI:46858"/>
        <dbReference type="ChEBI" id="CHEBI:61978"/>
        <dbReference type="ChEBI" id="CHEBI:456216"/>
        <dbReference type="EC" id="2.7.10.2"/>
    </reaction>
</comment>
<dbReference type="GO" id="GO:0005524">
    <property type="term" value="F:ATP binding"/>
    <property type="evidence" value="ECO:0007669"/>
    <property type="project" value="UniProtKB-KW"/>
</dbReference>
<evidence type="ECO:0000256" key="4">
    <source>
        <dbReference type="ARBA" id="ARBA00011903"/>
    </source>
</evidence>
<evidence type="ECO:0000256" key="8">
    <source>
        <dbReference type="ARBA" id="ARBA00022692"/>
    </source>
</evidence>
<evidence type="ECO:0000256" key="7">
    <source>
        <dbReference type="ARBA" id="ARBA00022679"/>
    </source>
</evidence>
<dbReference type="InterPro" id="IPR025669">
    <property type="entry name" value="AAA_dom"/>
</dbReference>
<dbReference type="InterPro" id="IPR005702">
    <property type="entry name" value="Wzc-like_C"/>
</dbReference>
<accession>K2PUR6</accession>
<evidence type="ECO:0000256" key="2">
    <source>
        <dbReference type="ARBA" id="ARBA00007316"/>
    </source>
</evidence>
<sequence>MNTVGKNNDDLRAPKLVLKDVLKPYLRNWYWFIIVPLICLIIAFVYQRYTVPSYDASATIMIVDENNLSPDATLLAGLSGNSTNSTMVEGEIQVLKSRAIMQEVVERLNLQVQFFTKGRITKAEVYNDPPVKLNFLISDSILENIADKFNIHISSKTEYQYSVEDGTPKTYLFGETIQTRAGNLIVIPSGTQFDKFIGKTLEVVITPVRKVREKYKNRISVYPISKGSNILSIYLKDPVQEKAKDIVNTLVKVYNKNSVDEKNQVAKATATFIDDRIKLISADLSEVDVTKERFKVGNKLTDIQSEAGIFLETGAQNEQQLIQLGTQLNTVSYMSSYLEDQDNFELLPSNVGLSDQNVASVTSTYNELVLERQRLLKASGENNPVVVQLDQQLNGLKATMLQNLNNLESTLNIQSRNLQAREQLINARISAVPGQERQNRDIQRQQDIKEAIYLYLLQKREESAISMAATSPNSKVIEPAYSSFNPISSGTKVYFAALMLGLIIPFGVIYGKELFDTKIRTKEDVTSEVPSSRVLAQLPHVEHNSKMMIKDNDRSILAESFRILRTNIDYMRSSNGHGKGEVIFVTSSIPGEGKSFVAQNLASIYALSHKRVLLIGADIRKPGLNSFTRAKPGPGLSEYLNGDIEVEDLIQPVLSQKNLDLVHSGKIPPNPAELLMDSRLEILFETLKTQYDVIIVDTAPSLPVTDTLLIGKYADRVLYIVRANYSEKPLLDFIDELHQEKKLPNLFLVLNDVKYSNLGYGAKLGYGYAVEGTSKRSWLKRG</sequence>
<evidence type="ECO:0000256" key="13">
    <source>
        <dbReference type="ARBA" id="ARBA00023136"/>
    </source>
</evidence>
<dbReference type="PANTHER" id="PTHR32309:SF13">
    <property type="entry name" value="FERRIC ENTEROBACTIN TRANSPORT PROTEIN FEPE"/>
    <property type="match status" value="1"/>
</dbReference>
<keyword evidence="12 16" id="KW-1133">Transmembrane helix</keyword>
<keyword evidence="7" id="KW-0808">Transferase</keyword>
<feature type="domain" description="AAA" evidence="18">
    <location>
        <begin position="582"/>
        <end position="739"/>
    </location>
</feature>
<dbReference type="Gene3D" id="3.40.50.300">
    <property type="entry name" value="P-loop containing nucleotide triphosphate hydrolases"/>
    <property type="match status" value="1"/>
</dbReference>
<evidence type="ECO:0000256" key="16">
    <source>
        <dbReference type="SAM" id="Phobius"/>
    </source>
</evidence>
<dbReference type="Proteomes" id="UP000007364">
    <property type="component" value="Unassembled WGS sequence"/>
</dbReference>
<dbReference type="PATRIC" id="fig|555500.3.peg.572"/>
<evidence type="ECO:0000256" key="15">
    <source>
        <dbReference type="ARBA" id="ARBA00051245"/>
    </source>
</evidence>
<dbReference type="GO" id="GO:0004715">
    <property type="term" value="F:non-membrane spanning protein tyrosine kinase activity"/>
    <property type="evidence" value="ECO:0007669"/>
    <property type="project" value="UniProtKB-EC"/>
</dbReference>
<dbReference type="SUPFAM" id="SSF52540">
    <property type="entry name" value="P-loop containing nucleoside triphosphate hydrolases"/>
    <property type="match status" value="1"/>
</dbReference>
<evidence type="ECO:0000256" key="6">
    <source>
        <dbReference type="ARBA" id="ARBA00022519"/>
    </source>
</evidence>
<dbReference type="PANTHER" id="PTHR32309">
    <property type="entry name" value="TYROSINE-PROTEIN KINASE"/>
    <property type="match status" value="1"/>
</dbReference>
<gene>
    <name evidence="19" type="ORF">I215_02743</name>
</gene>
<evidence type="ECO:0000256" key="5">
    <source>
        <dbReference type="ARBA" id="ARBA00022475"/>
    </source>
</evidence>
<dbReference type="InterPro" id="IPR003856">
    <property type="entry name" value="LPS_length_determ_N"/>
</dbReference>
<dbReference type="InterPro" id="IPR027417">
    <property type="entry name" value="P-loop_NTPase"/>
</dbReference>
<feature type="transmembrane region" description="Helical" evidence="16">
    <location>
        <begin position="29"/>
        <end position="46"/>
    </location>
</feature>
<evidence type="ECO:0000259" key="18">
    <source>
        <dbReference type="Pfam" id="PF13614"/>
    </source>
</evidence>
<protein>
    <recommendedName>
        <fullName evidence="4">non-specific protein-tyrosine kinase</fullName>
        <ecNumber evidence="4">2.7.10.2</ecNumber>
    </recommendedName>
</protein>
<dbReference type="CDD" id="cd05387">
    <property type="entry name" value="BY-kinase"/>
    <property type="match status" value="1"/>
</dbReference>
<name>K2PUR6_9FLAO</name>
<dbReference type="STRING" id="555500.I215_02743"/>
<keyword evidence="14" id="KW-0829">Tyrosine-protein kinase</keyword>
<keyword evidence="11" id="KW-0067">ATP-binding</keyword>
<dbReference type="EC" id="2.7.10.2" evidence="4"/>
<evidence type="ECO:0000256" key="12">
    <source>
        <dbReference type="ARBA" id="ARBA00022989"/>
    </source>
</evidence>
<dbReference type="RefSeq" id="WP_008990424.1">
    <property type="nucleotide sequence ID" value="NZ_AMSG01000002.1"/>
</dbReference>
<keyword evidence="20" id="KW-1185">Reference proteome</keyword>
<keyword evidence="5" id="KW-1003">Cell membrane</keyword>
<dbReference type="NCBIfam" id="TIGR01007">
    <property type="entry name" value="eps_fam"/>
    <property type="match status" value="1"/>
</dbReference>
<keyword evidence="8 16" id="KW-0812">Transmembrane</keyword>
<evidence type="ECO:0000256" key="3">
    <source>
        <dbReference type="ARBA" id="ARBA00008883"/>
    </source>
</evidence>
<dbReference type="eggNOG" id="COG0489">
    <property type="taxonomic scope" value="Bacteria"/>
</dbReference>
<proteinExistence type="inferred from homology"/>
<keyword evidence="6" id="KW-0997">Cell inner membrane</keyword>